<dbReference type="GO" id="GO:0008168">
    <property type="term" value="F:methyltransferase activity"/>
    <property type="evidence" value="ECO:0007669"/>
    <property type="project" value="UniProtKB-KW"/>
</dbReference>
<dbReference type="SUPFAM" id="SSF53335">
    <property type="entry name" value="S-adenosyl-L-methionine-dependent methyltransferases"/>
    <property type="match status" value="1"/>
</dbReference>
<comment type="caution">
    <text evidence="2">The sequence shown here is derived from an EMBL/GenBank/DDBJ whole genome shotgun (WGS) entry which is preliminary data.</text>
</comment>
<proteinExistence type="predicted"/>
<reference evidence="2" key="1">
    <citation type="journal article" date="2020" name="mSystems">
        <title>Genome- and Community-Level Interaction Insights into Carbon Utilization and Element Cycling Functions of Hydrothermarchaeota in Hydrothermal Sediment.</title>
        <authorList>
            <person name="Zhou Z."/>
            <person name="Liu Y."/>
            <person name="Xu W."/>
            <person name="Pan J."/>
            <person name="Luo Z.H."/>
            <person name="Li M."/>
        </authorList>
    </citation>
    <scope>NUCLEOTIDE SEQUENCE [LARGE SCALE GENOMIC DNA]</scope>
    <source>
        <strain evidence="2">SpSt-143</strain>
    </source>
</reference>
<evidence type="ECO:0000313" key="2">
    <source>
        <dbReference type="EMBL" id="HER96805.1"/>
    </source>
</evidence>
<dbReference type="Pfam" id="PF13649">
    <property type="entry name" value="Methyltransf_25"/>
    <property type="match status" value="1"/>
</dbReference>
<evidence type="ECO:0000259" key="1">
    <source>
        <dbReference type="Pfam" id="PF13649"/>
    </source>
</evidence>
<dbReference type="EMBL" id="DSGB01000006">
    <property type="protein sequence ID" value="HER96805.1"/>
    <property type="molecule type" value="Genomic_DNA"/>
</dbReference>
<keyword evidence="2" id="KW-0489">Methyltransferase</keyword>
<protein>
    <submittedName>
        <fullName evidence="2">Class I SAM-dependent methyltransferase</fullName>
    </submittedName>
</protein>
<sequence length="267" mass="30211">MDILNVLPEAAFAALDDLLTFISIYDDRRRTRAYLRLLHAYRARIAGAVCVDAGCGMGYFAEEMVRLGARRVYAVEANAHLYALAAERLARYPEVICVQAEVQHFIPEEPVDVLVHDFFGPLLYDEDLHVLEALRFRPRLVLPNRAVLMGGLTWIENVADATVTPAVVRQLKGALVAGLLDEGGLQLQFPVARWAFGEVEREVVCDLRGREGDLLYLGLQIFHGDRLICQAGHCPNWPYVWTPRVGDRFRLRFVPEERGAAVYFSWE</sequence>
<gene>
    <name evidence="2" type="ORF">ENO59_09865</name>
</gene>
<dbReference type="CDD" id="cd02440">
    <property type="entry name" value="AdoMet_MTases"/>
    <property type="match status" value="1"/>
</dbReference>
<dbReference type="InterPro" id="IPR041698">
    <property type="entry name" value="Methyltransf_25"/>
</dbReference>
<organism evidence="2">
    <name type="scientific">Rhodothermus marinus</name>
    <name type="common">Rhodothermus obamensis</name>
    <dbReference type="NCBI Taxonomy" id="29549"/>
    <lineage>
        <taxon>Bacteria</taxon>
        <taxon>Pseudomonadati</taxon>
        <taxon>Rhodothermota</taxon>
        <taxon>Rhodothermia</taxon>
        <taxon>Rhodothermales</taxon>
        <taxon>Rhodothermaceae</taxon>
        <taxon>Rhodothermus</taxon>
    </lineage>
</organism>
<dbReference type="AlphaFoldDB" id="A0A7V2B229"/>
<name>A0A7V2B229_RHOMR</name>
<feature type="domain" description="Methyltransferase" evidence="1">
    <location>
        <begin position="51"/>
        <end position="116"/>
    </location>
</feature>
<dbReference type="Gene3D" id="3.40.50.150">
    <property type="entry name" value="Vaccinia Virus protein VP39"/>
    <property type="match status" value="1"/>
</dbReference>
<dbReference type="InterPro" id="IPR029063">
    <property type="entry name" value="SAM-dependent_MTases_sf"/>
</dbReference>
<dbReference type="GO" id="GO:0032259">
    <property type="term" value="P:methylation"/>
    <property type="evidence" value="ECO:0007669"/>
    <property type="project" value="UniProtKB-KW"/>
</dbReference>
<accession>A0A7V2B229</accession>
<keyword evidence="2" id="KW-0808">Transferase</keyword>